<name>A0A8J2VPF4_9NEOP</name>
<dbReference type="EMBL" id="CAKASE010000043">
    <property type="protein sequence ID" value="CAG9559184.1"/>
    <property type="molecule type" value="Genomic_DNA"/>
</dbReference>
<dbReference type="AlphaFoldDB" id="A0A8J2VPF4"/>
<organism evidence="1 2">
    <name type="scientific">Danaus chrysippus</name>
    <name type="common">African queen</name>
    <dbReference type="NCBI Taxonomy" id="151541"/>
    <lineage>
        <taxon>Eukaryota</taxon>
        <taxon>Metazoa</taxon>
        <taxon>Ecdysozoa</taxon>
        <taxon>Arthropoda</taxon>
        <taxon>Hexapoda</taxon>
        <taxon>Insecta</taxon>
        <taxon>Pterygota</taxon>
        <taxon>Neoptera</taxon>
        <taxon>Endopterygota</taxon>
        <taxon>Lepidoptera</taxon>
        <taxon>Glossata</taxon>
        <taxon>Ditrysia</taxon>
        <taxon>Papilionoidea</taxon>
        <taxon>Nymphalidae</taxon>
        <taxon>Danainae</taxon>
        <taxon>Danaini</taxon>
        <taxon>Danaina</taxon>
        <taxon>Danaus</taxon>
        <taxon>Anosia</taxon>
    </lineage>
</organism>
<keyword evidence="2" id="KW-1185">Reference proteome</keyword>
<evidence type="ECO:0000313" key="1">
    <source>
        <dbReference type="EMBL" id="CAG9559184.1"/>
    </source>
</evidence>
<proteinExistence type="predicted"/>
<comment type="caution">
    <text evidence="1">The sequence shown here is derived from an EMBL/GenBank/DDBJ whole genome shotgun (WGS) entry which is preliminary data.</text>
</comment>
<dbReference type="Proteomes" id="UP000789524">
    <property type="component" value="Unassembled WGS sequence"/>
</dbReference>
<evidence type="ECO:0000313" key="2">
    <source>
        <dbReference type="Proteomes" id="UP000789524"/>
    </source>
</evidence>
<accession>A0A8J2VPF4</accession>
<gene>
    <name evidence="1" type="ORF">DCHRY22_LOCUS1094</name>
</gene>
<sequence length="76" mass="8849">MAVRVRYMGSKVHCTGDVSGRYGCTYSRSPYRTYITFIQRDIYHPRPRPSGQSMDRALFRDPYDPAILDTILKCIK</sequence>
<protein>
    <submittedName>
        <fullName evidence="1">(African queen) hypothetical protein</fullName>
    </submittedName>
</protein>
<reference evidence="1" key="1">
    <citation type="submission" date="2021-09" db="EMBL/GenBank/DDBJ databases">
        <authorList>
            <person name="Martin H S."/>
        </authorList>
    </citation>
    <scope>NUCLEOTIDE SEQUENCE</scope>
</reference>